<dbReference type="AlphaFoldDB" id="B4JIG4"/>
<protein>
    <submittedName>
        <fullName evidence="3">GH18494</fullName>
    </submittedName>
</protein>
<gene>
    <name evidence="3" type="primary">Dgri\GH18494</name>
    <name evidence="3" type="ORF">Dgri_GH18494</name>
</gene>
<dbReference type="GO" id="GO:0035332">
    <property type="term" value="P:positive regulation of hippo signaling"/>
    <property type="evidence" value="ECO:0007669"/>
    <property type="project" value="EnsemblMetazoa"/>
</dbReference>
<dbReference type="GO" id="GO:0046621">
    <property type="term" value="P:negative regulation of organ growth"/>
    <property type="evidence" value="ECO:0007669"/>
    <property type="project" value="EnsemblMetazoa"/>
</dbReference>
<keyword evidence="1" id="KW-0175">Coiled coil</keyword>
<dbReference type="EMBL" id="CH916369">
    <property type="protein sequence ID" value="EDV93045.1"/>
    <property type="molecule type" value="Genomic_DNA"/>
</dbReference>
<dbReference type="GO" id="GO:1904262">
    <property type="term" value="P:negative regulation of TORC1 signaling"/>
    <property type="evidence" value="ECO:0007669"/>
    <property type="project" value="EnsemblMetazoa"/>
</dbReference>
<dbReference type="SMR" id="B4JIG4"/>
<feature type="compositionally biased region" description="Polar residues" evidence="2">
    <location>
        <begin position="993"/>
        <end position="1003"/>
    </location>
</feature>
<feature type="compositionally biased region" description="Low complexity" evidence="2">
    <location>
        <begin position="289"/>
        <end position="302"/>
    </location>
</feature>
<feature type="compositionally biased region" description="Polar residues" evidence="2">
    <location>
        <begin position="364"/>
        <end position="373"/>
    </location>
</feature>
<dbReference type="GO" id="GO:0036335">
    <property type="term" value="P:intestinal stem cell homeostasis"/>
    <property type="evidence" value="ECO:0007669"/>
    <property type="project" value="EnsemblMetazoa"/>
</dbReference>
<feature type="region of interest" description="Disordered" evidence="2">
    <location>
        <begin position="583"/>
        <end position="603"/>
    </location>
</feature>
<dbReference type="PhylomeDB" id="B4JIG4"/>
<dbReference type="GO" id="GO:0008340">
    <property type="term" value="P:determination of adult lifespan"/>
    <property type="evidence" value="ECO:0007669"/>
    <property type="project" value="EnsemblMetazoa"/>
</dbReference>
<dbReference type="GO" id="GO:0071456">
    <property type="term" value="P:cellular response to hypoxia"/>
    <property type="evidence" value="ECO:0007669"/>
    <property type="project" value="EnsemblMetazoa"/>
</dbReference>
<dbReference type="GO" id="GO:0035069">
    <property type="term" value="P:larval midgut histolysis"/>
    <property type="evidence" value="ECO:0007669"/>
    <property type="project" value="EnsemblMetazoa"/>
</dbReference>
<evidence type="ECO:0000313" key="4">
    <source>
        <dbReference type="Proteomes" id="UP000001070"/>
    </source>
</evidence>
<organism evidence="4">
    <name type="scientific">Drosophila grimshawi</name>
    <name type="common">Hawaiian fruit fly</name>
    <name type="synonym">Idiomyia grimshawi</name>
    <dbReference type="NCBI Taxonomy" id="7222"/>
    <lineage>
        <taxon>Eukaryota</taxon>
        <taxon>Metazoa</taxon>
        <taxon>Ecdysozoa</taxon>
        <taxon>Arthropoda</taxon>
        <taxon>Hexapoda</taxon>
        <taxon>Insecta</taxon>
        <taxon>Pterygota</taxon>
        <taxon>Neoptera</taxon>
        <taxon>Endopterygota</taxon>
        <taxon>Diptera</taxon>
        <taxon>Brachycera</taxon>
        <taxon>Muscomorpha</taxon>
        <taxon>Ephydroidea</taxon>
        <taxon>Drosophilidae</taxon>
        <taxon>Drosophila</taxon>
        <taxon>Hawaiian Drosophila</taxon>
    </lineage>
</organism>
<dbReference type="GO" id="GO:0042632">
    <property type="term" value="P:cholesterol homeostasis"/>
    <property type="evidence" value="ECO:0007669"/>
    <property type="project" value="EnsemblMetazoa"/>
</dbReference>
<dbReference type="OMA" id="NRMASYS"/>
<dbReference type="GO" id="GO:0046627">
    <property type="term" value="P:negative regulation of insulin receptor signaling pathway"/>
    <property type="evidence" value="ECO:0007669"/>
    <property type="project" value="EnsemblMetazoa"/>
</dbReference>
<dbReference type="STRING" id="7222.B4JIG4"/>
<dbReference type="GO" id="GO:0019900">
    <property type="term" value="F:kinase binding"/>
    <property type="evidence" value="ECO:0007669"/>
    <property type="project" value="EnsemblMetazoa"/>
</dbReference>
<dbReference type="GO" id="GO:0045792">
    <property type="term" value="P:negative regulation of cell size"/>
    <property type="evidence" value="ECO:0007669"/>
    <property type="project" value="EnsemblMetazoa"/>
</dbReference>
<dbReference type="GO" id="GO:0051726">
    <property type="term" value="P:regulation of cell cycle"/>
    <property type="evidence" value="ECO:0007669"/>
    <property type="project" value="EnsemblMetazoa"/>
</dbReference>
<feature type="region of interest" description="Disordered" evidence="2">
    <location>
        <begin position="410"/>
        <end position="443"/>
    </location>
</feature>
<feature type="compositionally biased region" description="Acidic residues" evidence="2">
    <location>
        <begin position="583"/>
        <end position="592"/>
    </location>
</feature>
<feature type="coiled-coil region" evidence="1">
    <location>
        <begin position="747"/>
        <end position="872"/>
    </location>
</feature>
<dbReference type="OrthoDB" id="6022054at2759"/>
<feature type="coiled-coil region" evidence="1">
    <location>
        <begin position="897"/>
        <end position="924"/>
    </location>
</feature>
<dbReference type="GO" id="GO:0007584">
    <property type="term" value="P:response to nutrient"/>
    <property type="evidence" value="ECO:0007669"/>
    <property type="project" value="EnsemblMetazoa"/>
</dbReference>
<dbReference type="GO" id="GO:0016239">
    <property type="term" value="P:positive regulation of macroautophagy"/>
    <property type="evidence" value="ECO:0007669"/>
    <property type="project" value="EnsemblMetazoa"/>
</dbReference>
<dbReference type="GO" id="GO:0033596">
    <property type="term" value="C:TSC1-TSC2 complex"/>
    <property type="evidence" value="ECO:0007669"/>
    <property type="project" value="EnsemblMetazoa"/>
</dbReference>
<evidence type="ECO:0000256" key="1">
    <source>
        <dbReference type="SAM" id="Coils"/>
    </source>
</evidence>
<dbReference type="GO" id="GO:0048477">
    <property type="term" value="P:oogenesis"/>
    <property type="evidence" value="ECO:0007669"/>
    <property type="project" value="EnsemblMetazoa"/>
</dbReference>
<accession>B4JIG4</accession>
<feature type="region of interest" description="Disordered" evidence="2">
    <location>
        <begin position="1114"/>
        <end position="1146"/>
    </location>
</feature>
<evidence type="ECO:0000256" key="2">
    <source>
        <dbReference type="SAM" id="MobiDB-lite"/>
    </source>
</evidence>
<dbReference type="KEGG" id="dgr:6563856"/>
<dbReference type="GO" id="GO:0030308">
    <property type="term" value="P:negative regulation of cell growth"/>
    <property type="evidence" value="ECO:0007669"/>
    <property type="project" value="EnsemblMetazoa"/>
</dbReference>
<feature type="region of interest" description="Disordered" evidence="2">
    <location>
        <begin position="364"/>
        <end position="384"/>
    </location>
</feature>
<dbReference type="GO" id="GO:0048542">
    <property type="term" value="P:lymph gland development"/>
    <property type="evidence" value="ECO:0007669"/>
    <property type="project" value="EnsemblMetazoa"/>
</dbReference>
<feature type="region of interest" description="Disordered" evidence="2">
    <location>
        <begin position="993"/>
        <end position="1024"/>
    </location>
</feature>
<dbReference type="GO" id="GO:0030948">
    <property type="term" value="P:negative regulation of vascular endothelial growth factor receptor signaling pathway"/>
    <property type="evidence" value="ECO:0007669"/>
    <property type="project" value="EnsemblMetazoa"/>
</dbReference>
<dbReference type="eggNOG" id="ENOG502QQPT">
    <property type="taxonomic scope" value="Eukaryota"/>
</dbReference>
<dbReference type="GO" id="GO:1904515">
    <property type="term" value="P:positive regulation of TORC2 signaling"/>
    <property type="evidence" value="ECO:0007669"/>
    <property type="project" value="EnsemblMetazoa"/>
</dbReference>
<feature type="compositionally biased region" description="Low complexity" evidence="2">
    <location>
        <begin position="1130"/>
        <end position="1146"/>
    </location>
</feature>
<sequence length="1146" mass="130021">MDIEKISIDLESNQTHDTEEAKQKLVELFTQTKEQWPVRYMMDYFIKTGSTRIMEVLVKAKPPHDAFIFDRLDDWLKQQQYRVQALNVFCFVVRRHPTWLHKIEKHRLINSVLKLLMHEKDIVQLMSALLSIITLLPIIPNSVPNFLNDLFEVFGHLASWKLQIVNKLPEEKVLHLQLGLTMLFHRLYGMYPCNFIGYLSEFIKKDKAGGSIFQHTIKPLLDTVRIHPMLLTATIETELNNARWKEMEPHDVVLECAHLSLPVLHPDSTNEEINSAYSYGTPSCSRMVSVNSNSDSHTNSSSLLRKLPQSDAPVKRFESAASETINTPIWSPMNEITTASGGTAIPLTPTAPFILPLQPSSNNAQLLGATGSSPPEAAVEATPETTPLKDLRDFKQHQQQQLPNSHAVRSIFGNSQPSSPQRKDHQNQFHYPDISSNATGNDSLTNYTRRLQLDRQNPQAELPELHSEALLTATLCTMGPNTVLTWETKELRSTVCGECNETDRNLCSDGGLHMPTSRSVKQLAKVKRRDRMSSYCCNETIFSPSSSSGTAPKLANWNSAQAQHQMRRSKSCSAVQIVQQTEDHEEDDEADCPTELQHKNGNGNGNGVHVACDIRPQKTVQLQAGKLQRSERILAMVAPKFANACTQTLQMLPTHYEDWLFELLFECKEQRNKYERSQLYPQDILDQYIMRCINAKDGLDACGGNNLSISSLQEQCQLMCLQLQYESYRRGIHAERNRRLMGRSRDKRSLEMERDRLSEQLKNFDAKNRDLAAMVDETIRQSNERQNSYNDELASLKSKYQHELEQNKCLRQANDDLQTRLGAEIQQRKEINYDVESLRGQIFTMSTELQRAQQQADLGQQCKEELARLEAEFIIMGEVQVRCRDRLVEVDNYRARDEELQLLQESYNAELKELKHNQDEKTSQLEATRYKLSEQQSQLANSEKVITEQKRLLRTVKDEYDEMFKSVNKKYDIQKKIIVQMEEKLMMSLQQPQGAVGHTTCSPDTDRTDIASSMERNSPLSTSLASSESLSASLRSTELKNLQQLLDAPLIPEVLCSVASGTGSAAGTNVLYEDNARLPAIDLASSAGTATAINIMQTTATATAALPQEIDLPTASNHTHTHTHTHPHLHLQQQEQQQQQPAHSQQ</sequence>
<reference evidence="3 4" key="1">
    <citation type="journal article" date="2007" name="Nature">
        <title>Evolution of genes and genomes on the Drosophila phylogeny.</title>
        <authorList>
            <consortium name="Drosophila 12 Genomes Consortium"/>
            <person name="Clark A.G."/>
            <person name="Eisen M.B."/>
            <person name="Smith D.R."/>
            <person name="Bergman C.M."/>
            <person name="Oliver B."/>
            <person name="Markow T.A."/>
            <person name="Kaufman T.C."/>
            <person name="Kellis M."/>
            <person name="Gelbart W."/>
            <person name="Iyer V.N."/>
            <person name="Pollard D.A."/>
            <person name="Sackton T.B."/>
            <person name="Larracuente A.M."/>
            <person name="Singh N.D."/>
            <person name="Abad J.P."/>
            <person name="Abt D.N."/>
            <person name="Adryan B."/>
            <person name="Aguade M."/>
            <person name="Akashi H."/>
            <person name="Anderson W.W."/>
            <person name="Aquadro C.F."/>
            <person name="Ardell D.H."/>
            <person name="Arguello R."/>
            <person name="Artieri C.G."/>
            <person name="Barbash D.A."/>
            <person name="Barker D."/>
            <person name="Barsanti P."/>
            <person name="Batterham P."/>
            <person name="Batzoglou S."/>
            <person name="Begun D."/>
            <person name="Bhutkar A."/>
            <person name="Blanco E."/>
            <person name="Bosak S.A."/>
            <person name="Bradley R.K."/>
            <person name="Brand A.D."/>
            <person name="Brent M.R."/>
            <person name="Brooks A.N."/>
            <person name="Brown R.H."/>
            <person name="Butlin R.K."/>
            <person name="Caggese C."/>
            <person name="Calvi B.R."/>
            <person name="Bernardo de Carvalho A."/>
            <person name="Caspi A."/>
            <person name="Castrezana S."/>
            <person name="Celniker S.E."/>
            <person name="Chang J.L."/>
            <person name="Chapple C."/>
            <person name="Chatterji S."/>
            <person name="Chinwalla A."/>
            <person name="Civetta A."/>
            <person name="Clifton S.W."/>
            <person name="Comeron J.M."/>
            <person name="Costello J.C."/>
            <person name="Coyne J.A."/>
            <person name="Daub J."/>
            <person name="David R.G."/>
            <person name="Delcher A.L."/>
            <person name="Delehaunty K."/>
            <person name="Do C.B."/>
            <person name="Ebling H."/>
            <person name="Edwards K."/>
            <person name="Eickbush T."/>
            <person name="Evans J.D."/>
            <person name="Filipski A."/>
            <person name="Findeiss S."/>
            <person name="Freyhult E."/>
            <person name="Fulton L."/>
            <person name="Fulton R."/>
            <person name="Garcia A.C."/>
            <person name="Gardiner A."/>
            <person name="Garfield D.A."/>
            <person name="Garvin B.E."/>
            <person name="Gibson G."/>
            <person name="Gilbert D."/>
            <person name="Gnerre S."/>
            <person name="Godfrey J."/>
            <person name="Good R."/>
            <person name="Gotea V."/>
            <person name="Gravely B."/>
            <person name="Greenberg A.J."/>
            <person name="Griffiths-Jones S."/>
            <person name="Gross S."/>
            <person name="Guigo R."/>
            <person name="Gustafson E.A."/>
            <person name="Haerty W."/>
            <person name="Hahn M.W."/>
            <person name="Halligan D.L."/>
            <person name="Halpern A.L."/>
            <person name="Halter G.M."/>
            <person name="Han M.V."/>
            <person name="Heger A."/>
            <person name="Hillier L."/>
            <person name="Hinrichs A.S."/>
            <person name="Holmes I."/>
            <person name="Hoskins R.A."/>
            <person name="Hubisz M.J."/>
            <person name="Hultmark D."/>
            <person name="Huntley M.A."/>
            <person name="Jaffe D.B."/>
            <person name="Jagadeeshan S."/>
            <person name="Jeck W.R."/>
            <person name="Johnson J."/>
            <person name="Jones C.D."/>
            <person name="Jordan W.C."/>
            <person name="Karpen G.H."/>
            <person name="Kataoka E."/>
            <person name="Keightley P.D."/>
            <person name="Kheradpour P."/>
            <person name="Kirkness E.F."/>
            <person name="Koerich L.B."/>
            <person name="Kristiansen K."/>
            <person name="Kudrna D."/>
            <person name="Kulathinal R.J."/>
            <person name="Kumar S."/>
            <person name="Kwok R."/>
            <person name="Lander E."/>
            <person name="Langley C.H."/>
            <person name="Lapoint R."/>
            <person name="Lazzaro B.P."/>
            <person name="Lee S.J."/>
            <person name="Levesque L."/>
            <person name="Li R."/>
            <person name="Lin C.F."/>
            <person name="Lin M.F."/>
            <person name="Lindblad-Toh K."/>
            <person name="Llopart A."/>
            <person name="Long M."/>
            <person name="Low L."/>
            <person name="Lozovsky E."/>
            <person name="Lu J."/>
            <person name="Luo M."/>
            <person name="Machado C.A."/>
            <person name="Makalowski W."/>
            <person name="Marzo M."/>
            <person name="Matsuda M."/>
            <person name="Matzkin L."/>
            <person name="McAllister B."/>
            <person name="McBride C.S."/>
            <person name="McKernan B."/>
            <person name="McKernan K."/>
            <person name="Mendez-Lago M."/>
            <person name="Minx P."/>
            <person name="Mollenhauer M.U."/>
            <person name="Montooth K."/>
            <person name="Mount S.M."/>
            <person name="Mu X."/>
            <person name="Myers E."/>
            <person name="Negre B."/>
            <person name="Newfeld S."/>
            <person name="Nielsen R."/>
            <person name="Noor M.A."/>
            <person name="O'Grady P."/>
            <person name="Pachter L."/>
            <person name="Papaceit M."/>
            <person name="Parisi M.J."/>
            <person name="Parisi M."/>
            <person name="Parts L."/>
            <person name="Pedersen J.S."/>
            <person name="Pesole G."/>
            <person name="Phillippy A.M."/>
            <person name="Ponting C.P."/>
            <person name="Pop M."/>
            <person name="Porcelli D."/>
            <person name="Powell J.R."/>
            <person name="Prohaska S."/>
            <person name="Pruitt K."/>
            <person name="Puig M."/>
            <person name="Quesneville H."/>
            <person name="Ram K.R."/>
            <person name="Rand D."/>
            <person name="Rasmussen M.D."/>
            <person name="Reed L.K."/>
            <person name="Reenan R."/>
            <person name="Reily A."/>
            <person name="Remington K.A."/>
            <person name="Rieger T.T."/>
            <person name="Ritchie M.G."/>
            <person name="Robin C."/>
            <person name="Rogers Y.H."/>
            <person name="Rohde C."/>
            <person name="Rozas J."/>
            <person name="Rubenfield M.J."/>
            <person name="Ruiz A."/>
            <person name="Russo S."/>
            <person name="Salzberg S.L."/>
            <person name="Sanchez-Gracia A."/>
            <person name="Saranga D.J."/>
            <person name="Sato H."/>
            <person name="Schaeffer S.W."/>
            <person name="Schatz M.C."/>
            <person name="Schlenke T."/>
            <person name="Schwartz R."/>
            <person name="Segarra C."/>
            <person name="Singh R.S."/>
            <person name="Sirot L."/>
            <person name="Sirota M."/>
            <person name="Sisneros N.B."/>
            <person name="Smith C.D."/>
            <person name="Smith T.F."/>
            <person name="Spieth J."/>
            <person name="Stage D.E."/>
            <person name="Stark A."/>
            <person name="Stephan W."/>
            <person name="Strausberg R.L."/>
            <person name="Strempel S."/>
            <person name="Sturgill D."/>
            <person name="Sutton G."/>
            <person name="Sutton G.G."/>
            <person name="Tao W."/>
            <person name="Teichmann S."/>
            <person name="Tobari Y.N."/>
            <person name="Tomimura Y."/>
            <person name="Tsolas J.M."/>
            <person name="Valente V.L."/>
            <person name="Venter E."/>
            <person name="Venter J.C."/>
            <person name="Vicario S."/>
            <person name="Vieira F.G."/>
            <person name="Vilella A.J."/>
            <person name="Villasante A."/>
            <person name="Walenz B."/>
            <person name="Wang J."/>
            <person name="Wasserman M."/>
            <person name="Watts T."/>
            <person name="Wilson D."/>
            <person name="Wilson R.K."/>
            <person name="Wing R.A."/>
            <person name="Wolfner M.F."/>
            <person name="Wong A."/>
            <person name="Wong G.K."/>
            <person name="Wu C.I."/>
            <person name="Wu G."/>
            <person name="Yamamoto D."/>
            <person name="Yang H.P."/>
            <person name="Yang S.P."/>
            <person name="Yorke J.A."/>
            <person name="Yoshida K."/>
            <person name="Zdobnov E."/>
            <person name="Zhang P."/>
            <person name="Zhang Y."/>
            <person name="Zimin A.V."/>
            <person name="Baldwin J."/>
            <person name="Abdouelleil A."/>
            <person name="Abdulkadir J."/>
            <person name="Abebe A."/>
            <person name="Abera B."/>
            <person name="Abreu J."/>
            <person name="Acer S.C."/>
            <person name="Aftuck L."/>
            <person name="Alexander A."/>
            <person name="An P."/>
            <person name="Anderson E."/>
            <person name="Anderson S."/>
            <person name="Arachi H."/>
            <person name="Azer M."/>
            <person name="Bachantsang P."/>
            <person name="Barry A."/>
            <person name="Bayul T."/>
            <person name="Berlin A."/>
            <person name="Bessette D."/>
            <person name="Bloom T."/>
            <person name="Blye J."/>
            <person name="Boguslavskiy L."/>
            <person name="Bonnet C."/>
            <person name="Boukhgalter B."/>
            <person name="Bourzgui I."/>
            <person name="Brown A."/>
            <person name="Cahill P."/>
            <person name="Channer S."/>
            <person name="Cheshatsang Y."/>
            <person name="Chuda L."/>
            <person name="Citroen M."/>
            <person name="Collymore A."/>
            <person name="Cooke P."/>
            <person name="Costello M."/>
            <person name="D'Aco K."/>
            <person name="Daza R."/>
            <person name="De Haan G."/>
            <person name="DeGray S."/>
            <person name="DeMaso C."/>
            <person name="Dhargay N."/>
            <person name="Dooley K."/>
            <person name="Dooley E."/>
            <person name="Doricent M."/>
            <person name="Dorje P."/>
            <person name="Dorjee K."/>
            <person name="Dupes A."/>
            <person name="Elong R."/>
            <person name="Falk J."/>
            <person name="Farina A."/>
            <person name="Faro S."/>
            <person name="Ferguson D."/>
            <person name="Fisher S."/>
            <person name="Foley C.D."/>
            <person name="Franke A."/>
            <person name="Friedrich D."/>
            <person name="Gadbois L."/>
            <person name="Gearin G."/>
            <person name="Gearin C.R."/>
            <person name="Giannoukos G."/>
            <person name="Goode T."/>
            <person name="Graham J."/>
            <person name="Grandbois E."/>
            <person name="Grewal S."/>
            <person name="Gyaltsen K."/>
            <person name="Hafez N."/>
            <person name="Hagos B."/>
            <person name="Hall J."/>
            <person name="Henson C."/>
            <person name="Hollinger A."/>
            <person name="Honan T."/>
            <person name="Huard M.D."/>
            <person name="Hughes L."/>
            <person name="Hurhula B."/>
            <person name="Husby M.E."/>
            <person name="Kamat A."/>
            <person name="Kanga B."/>
            <person name="Kashin S."/>
            <person name="Khazanovich D."/>
            <person name="Kisner P."/>
            <person name="Lance K."/>
            <person name="Lara M."/>
            <person name="Lee W."/>
            <person name="Lennon N."/>
            <person name="Letendre F."/>
            <person name="LeVine R."/>
            <person name="Lipovsky A."/>
            <person name="Liu X."/>
            <person name="Liu J."/>
            <person name="Liu S."/>
            <person name="Lokyitsang T."/>
            <person name="Lokyitsang Y."/>
            <person name="Lubonja R."/>
            <person name="Lui A."/>
            <person name="MacDonald P."/>
            <person name="Magnisalis V."/>
            <person name="Maru K."/>
            <person name="Matthews C."/>
            <person name="McCusker W."/>
            <person name="McDonough S."/>
            <person name="Mehta T."/>
            <person name="Meldrim J."/>
            <person name="Meneus L."/>
            <person name="Mihai O."/>
            <person name="Mihalev A."/>
            <person name="Mihova T."/>
            <person name="Mittelman R."/>
            <person name="Mlenga V."/>
            <person name="Montmayeur A."/>
            <person name="Mulrain L."/>
            <person name="Navidi A."/>
            <person name="Naylor J."/>
            <person name="Negash T."/>
            <person name="Nguyen T."/>
            <person name="Nguyen N."/>
            <person name="Nicol R."/>
            <person name="Norbu C."/>
            <person name="Norbu N."/>
            <person name="Novod N."/>
            <person name="O'Neill B."/>
            <person name="Osman S."/>
            <person name="Markiewicz E."/>
            <person name="Oyono O.L."/>
            <person name="Patti C."/>
            <person name="Phunkhang P."/>
            <person name="Pierre F."/>
            <person name="Priest M."/>
            <person name="Raghuraman S."/>
            <person name="Rege F."/>
            <person name="Reyes R."/>
            <person name="Rise C."/>
            <person name="Rogov P."/>
            <person name="Ross K."/>
            <person name="Ryan E."/>
            <person name="Settipalli S."/>
            <person name="Shea T."/>
            <person name="Sherpa N."/>
            <person name="Shi L."/>
            <person name="Shih D."/>
            <person name="Sparrow T."/>
            <person name="Spaulding J."/>
            <person name="Stalker J."/>
            <person name="Stange-Thomann N."/>
            <person name="Stavropoulos S."/>
            <person name="Stone C."/>
            <person name="Strader C."/>
            <person name="Tesfaye S."/>
            <person name="Thomson T."/>
            <person name="Thoulutsang Y."/>
            <person name="Thoulutsang D."/>
            <person name="Topham K."/>
            <person name="Topping I."/>
            <person name="Tsamla T."/>
            <person name="Vassiliev H."/>
            <person name="Vo A."/>
            <person name="Wangchuk T."/>
            <person name="Wangdi T."/>
            <person name="Weiand M."/>
            <person name="Wilkinson J."/>
            <person name="Wilson A."/>
            <person name="Yadav S."/>
            <person name="Young G."/>
            <person name="Yu Q."/>
            <person name="Zembek L."/>
            <person name="Zhong D."/>
            <person name="Zimmer A."/>
            <person name="Zwirko Z."/>
            <person name="Jaffe D.B."/>
            <person name="Alvarez P."/>
            <person name="Brockman W."/>
            <person name="Butler J."/>
            <person name="Chin C."/>
            <person name="Gnerre S."/>
            <person name="Grabherr M."/>
            <person name="Kleber M."/>
            <person name="Mauceli E."/>
            <person name="MacCallum I."/>
        </authorList>
    </citation>
    <scope>NUCLEOTIDE SEQUENCE [LARGE SCALE GENOMIC DNA]</scope>
    <source>
        <strain evidence="4">Tucson 15287-2541.00</strain>
    </source>
</reference>
<name>B4JIG4_DROGR</name>
<feature type="compositionally biased region" description="Basic residues" evidence="2">
    <location>
        <begin position="1119"/>
        <end position="1129"/>
    </location>
</feature>
<dbReference type="GO" id="GO:0007165">
    <property type="term" value="P:signal transduction"/>
    <property type="evidence" value="ECO:0007669"/>
    <property type="project" value="EnsemblMetazoa"/>
</dbReference>
<dbReference type="PANTHER" id="PTHR15154">
    <property type="entry name" value="HAMARTIN"/>
    <property type="match status" value="1"/>
</dbReference>
<dbReference type="InParanoid" id="B4JIG4"/>
<dbReference type="Pfam" id="PF04388">
    <property type="entry name" value="Hamartin"/>
    <property type="match status" value="1"/>
</dbReference>
<dbReference type="HOGENOM" id="CLU_009033_0_0_1"/>
<dbReference type="GO" id="GO:0035883">
    <property type="term" value="P:enteroendocrine cell differentiation"/>
    <property type="evidence" value="ECO:0007669"/>
    <property type="project" value="EnsemblMetazoa"/>
</dbReference>
<dbReference type="GO" id="GO:0045571">
    <property type="term" value="P:negative regulation of imaginal disc growth"/>
    <property type="evidence" value="ECO:0007669"/>
    <property type="project" value="EnsemblMetazoa"/>
</dbReference>
<dbReference type="Proteomes" id="UP000001070">
    <property type="component" value="Unassembled WGS sequence"/>
</dbReference>
<dbReference type="InterPro" id="IPR007483">
    <property type="entry name" value="Hamartin"/>
</dbReference>
<dbReference type="GO" id="GO:0008285">
    <property type="term" value="P:negative regulation of cell population proliferation"/>
    <property type="evidence" value="ECO:0007669"/>
    <property type="project" value="EnsemblMetazoa"/>
</dbReference>
<feature type="region of interest" description="Disordered" evidence="2">
    <location>
        <begin position="289"/>
        <end position="311"/>
    </location>
</feature>
<dbReference type="PANTHER" id="PTHR15154:SF2">
    <property type="entry name" value="HAMARTIN"/>
    <property type="match status" value="1"/>
</dbReference>
<feature type="compositionally biased region" description="Polar residues" evidence="2">
    <location>
        <begin position="434"/>
        <end position="443"/>
    </location>
</feature>
<keyword evidence="4" id="KW-1185">Reference proteome</keyword>
<dbReference type="GO" id="GO:0005096">
    <property type="term" value="F:GTPase activator activity"/>
    <property type="evidence" value="ECO:0007669"/>
    <property type="project" value="EnsemblMetazoa"/>
</dbReference>
<dbReference type="FunCoup" id="B4JIG4">
    <property type="interactions" value="1794"/>
</dbReference>
<evidence type="ECO:0000313" key="3">
    <source>
        <dbReference type="EMBL" id="EDV93045.1"/>
    </source>
</evidence>
<proteinExistence type="predicted"/>